<keyword evidence="1" id="KW-0614">Plasmid</keyword>
<geneLocation type="plasmid" evidence="1 2">
    <name>unnamed1</name>
</geneLocation>
<evidence type="ECO:0000313" key="2">
    <source>
        <dbReference type="Proteomes" id="UP000215256"/>
    </source>
</evidence>
<name>A0A248UNI7_9HYPH</name>
<protein>
    <submittedName>
        <fullName evidence="1">Uncharacterized protein</fullName>
    </submittedName>
</protein>
<reference evidence="1 2" key="1">
    <citation type="submission" date="2017-07" db="EMBL/GenBank/DDBJ databases">
        <title>Phylogenetic study on the rhizospheric bacterium Ochrobactrum sp. A44.</title>
        <authorList>
            <person name="Krzyzanowska D.M."/>
            <person name="Ossowicki A."/>
            <person name="Rajewska M."/>
            <person name="Maciag T."/>
            <person name="Kaczynski Z."/>
            <person name="Czerwicka M."/>
            <person name="Jafra S."/>
        </authorList>
    </citation>
    <scope>NUCLEOTIDE SEQUENCE [LARGE SCALE GENOMIC DNA]</scope>
    <source>
        <strain evidence="1 2">A44</strain>
        <plasmid evidence="1 2">unnamed1</plasmid>
    </source>
</reference>
<gene>
    <name evidence="1" type="ORF">CES85_2994</name>
</gene>
<evidence type="ECO:0000313" key="1">
    <source>
        <dbReference type="EMBL" id="ASV87961.1"/>
    </source>
</evidence>
<dbReference type="Proteomes" id="UP000215256">
    <property type="component" value="Plasmid unnamed1"/>
</dbReference>
<dbReference type="KEGG" id="och:CES85_2994"/>
<accession>A0A248UNI7</accession>
<sequence>MKMLRPSPAALTIALAFLNARLLFPRENVGFSDAWRQY</sequence>
<dbReference type="AlphaFoldDB" id="A0A248UNI7"/>
<proteinExistence type="predicted"/>
<dbReference type="EMBL" id="CP022605">
    <property type="protein sequence ID" value="ASV87961.1"/>
    <property type="molecule type" value="Genomic_DNA"/>
</dbReference>
<organism evidence="1 2">
    <name type="scientific">Ochrobactrum quorumnocens</name>
    <dbReference type="NCBI Taxonomy" id="271865"/>
    <lineage>
        <taxon>Bacteria</taxon>
        <taxon>Pseudomonadati</taxon>
        <taxon>Pseudomonadota</taxon>
        <taxon>Alphaproteobacteria</taxon>
        <taxon>Hyphomicrobiales</taxon>
        <taxon>Brucellaceae</taxon>
        <taxon>Brucella/Ochrobactrum group</taxon>
        <taxon>Ochrobactrum</taxon>
    </lineage>
</organism>